<dbReference type="EMBL" id="CQBM01000002">
    <property type="protein sequence ID" value="CNH84436.1"/>
    <property type="molecule type" value="Genomic_DNA"/>
</dbReference>
<evidence type="ECO:0000313" key="2">
    <source>
        <dbReference type="Proteomes" id="UP000040841"/>
    </source>
</evidence>
<dbReference type="AlphaFoldDB" id="A0AA36PND4"/>
<dbReference type="Proteomes" id="UP000040841">
    <property type="component" value="Unassembled WGS sequence"/>
</dbReference>
<protein>
    <submittedName>
        <fullName evidence="1">Uncharacterized protein</fullName>
    </submittedName>
</protein>
<comment type="caution">
    <text evidence="1">The sequence shown here is derived from an EMBL/GenBank/DDBJ whole genome shotgun (WGS) entry which is preliminary data.</text>
</comment>
<accession>A0AA36PND4</accession>
<organism evidence="1 2">
    <name type="scientific">Yersinia mollaretii</name>
    <dbReference type="NCBI Taxonomy" id="33060"/>
    <lineage>
        <taxon>Bacteria</taxon>
        <taxon>Pseudomonadati</taxon>
        <taxon>Pseudomonadota</taxon>
        <taxon>Gammaproteobacteria</taxon>
        <taxon>Enterobacterales</taxon>
        <taxon>Yersiniaceae</taxon>
        <taxon>Yersinia</taxon>
    </lineage>
</organism>
<name>A0AA36PND4_YERMO</name>
<evidence type="ECO:0000313" key="1">
    <source>
        <dbReference type="EMBL" id="CNH84436.1"/>
    </source>
</evidence>
<gene>
    <name evidence="1" type="ORF">ERS008502_01505</name>
</gene>
<reference evidence="1 2" key="1">
    <citation type="submission" date="2015-03" db="EMBL/GenBank/DDBJ databases">
        <authorList>
            <consortium name="Pathogen Informatics"/>
            <person name="Murphy D."/>
        </authorList>
    </citation>
    <scope>NUCLEOTIDE SEQUENCE [LARGE SCALE GENOMIC DNA]</scope>
    <source>
        <strain evidence="1 2">FE82747</strain>
    </source>
</reference>
<proteinExistence type="predicted"/>
<sequence>MSKRIDFDSLVAAVIQQEGLSAFAALHYHPYQFSTNALLSLYYCGQNCCCSMNPLRR</sequence>